<dbReference type="KEGG" id="nhu:H0264_37715"/>
<feature type="compositionally biased region" description="Polar residues" evidence="1">
    <location>
        <begin position="1"/>
        <end position="11"/>
    </location>
</feature>
<feature type="region of interest" description="Disordered" evidence="1">
    <location>
        <begin position="1"/>
        <end position="60"/>
    </location>
</feature>
<reference evidence="3 4" key="1">
    <citation type="submission" date="2020-07" db="EMBL/GenBank/DDBJ databases">
        <authorList>
            <person name="Zhuang K."/>
            <person name="Ran Y."/>
        </authorList>
    </citation>
    <scope>NUCLEOTIDE SEQUENCE [LARGE SCALE GENOMIC DNA]</scope>
    <source>
        <strain evidence="3 4">WCH-YHL-001</strain>
    </source>
</reference>
<accession>A0A7D6ZA88</accession>
<gene>
    <name evidence="3" type="ORF">H0264_37715</name>
</gene>
<dbReference type="EMBL" id="CP059399">
    <property type="protein sequence ID" value="QLY30768.1"/>
    <property type="molecule type" value="Genomic_DNA"/>
</dbReference>
<evidence type="ECO:0000313" key="4">
    <source>
        <dbReference type="Proteomes" id="UP000515512"/>
    </source>
</evidence>
<dbReference type="RefSeq" id="WP_181581966.1">
    <property type="nucleotide sequence ID" value="NZ_CP059399.1"/>
</dbReference>
<organism evidence="3 4">
    <name type="scientific">Nocardia huaxiensis</name>
    <dbReference type="NCBI Taxonomy" id="2755382"/>
    <lineage>
        <taxon>Bacteria</taxon>
        <taxon>Bacillati</taxon>
        <taxon>Actinomycetota</taxon>
        <taxon>Actinomycetes</taxon>
        <taxon>Mycobacteriales</taxon>
        <taxon>Nocardiaceae</taxon>
        <taxon>Nocardia</taxon>
    </lineage>
</organism>
<keyword evidence="2" id="KW-0812">Transmembrane</keyword>
<protein>
    <submittedName>
        <fullName evidence="3">Uncharacterized protein</fullName>
    </submittedName>
</protein>
<proteinExistence type="predicted"/>
<keyword evidence="2" id="KW-0472">Membrane</keyword>
<feature type="compositionally biased region" description="Pro residues" evidence="1">
    <location>
        <begin position="43"/>
        <end position="54"/>
    </location>
</feature>
<dbReference type="AlphaFoldDB" id="A0A7D6ZA88"/>
<evidence type="ECO:0000313" key="3">
    <source>
        <dbReference type="EMBL" id="QLY30768.1"/>
    </source>
</evidence>
<name>A0A7D6ZA88_9NOCA</name>
<sequence length="191" mass="20649">MTDPFQKSQPMDGSPQYGPADTWPGTPYDQPTQMAPGHLPHPGSGPYPQQPYPQPDYAQPAYTQPDFAQPAYAPAPGGFLVAIGDIAVTDTSVITPSGTFPLRGSIWTATDMSHTTERMPPYAVVLAIIFSLACGLGLLFLLIKEQVIAGYIQVTVASEGRFHSAMIPVQNQHTFPMVMHQVNYARSLSAM</sequence>
<keyword evidence="4" id="KW-1185">Reference proteome</keyword>
<keyword evidence="2" id="KW-1133">Transmembrane helix</keyword>
<evidence type="ECO:0000256" key="1">
    <source>
        <dbReference type="SAM" id="MobiDB-lite"/>
    </source>
</evidence>
<dbReference type="Proteomes" id="UP000515512">
    <property type="component" value="Chromosome"/>
</dbReference>
<feature type="transmembrane region" description="Helical" evidence="2">
    <location>
        <begin position="122"/>
        <end position="143"/>
    </location>
</feature>
<evidence type="ECO:0000256" key="2">
    <source>
        <dbReference type="SAM" id="Phobius"/>
    </source>
</evidence>